<dbReference type="InterPro" id="IPR038670">
    <property type="entry name" value="HslJ-like_sf"/>
</dbReference>
<dbReference type="InterPro" id="IPR005184">
    <property type="entry name" value="DUF306_Meta_HslJ"/>
</dbReference>
<evidence type="ECO:0000259" key="1">
    <source>
        <dbReference type="Pfam" id="PF03724"/>
    </source>
</evidence>
<sequence>MTILYPYLEGGIRMMQGKRACGGTWRGIALAALALVTAGAMSGCAPMMERFQASKTRQIEGTVTYRERMMLPPDAQVTVALEDVSLADAPAEPVADMQFRAEGAPPWSFTLSYEPDQVIEGRHYNLRAKVTLDDRLLFMSTEAHPVELPGDTGPVAILVSRASGTIAEMARADSARNSLIGTFWELTRIHDDPISQETDQRKLNMVLSEEGQRISGFSGCNQFAGHYTLNGDQLQFGPLASTMIACFKGMEQEDAYQKALRAVTHYRIQGPLLQLLDKDNEVVLQFVSGDQL</sequence>
<dbReference type="InterPro" id="IPR053196">
    <property type="entry name" value="Lipoprotein_YbaY-like"/>
</dbReference>
<dbReference type="Pfam" id="PF03724">
    <property type="entry name" value="META"/>
    <property type="match status" value="1"/>
</dbReference>
<dbReference type="Pfam" id="PF09619">
    <property type="entry name" value="YscW"/>
    <property type="match status" value="1"/>
</dbReference>
<protein>
    <submittedName>
        <fullName evidence="2">META domain-containing protein</fullName>
    </submittedName>
</protein>
<evidence type="ECO:0000313" key="2">
    <source>
        <dbReference type="EMBL" id="TBW49842.1"/>
    </source>
</evidence>
<dbReference type="InterPro" id="IPR039366">
    <property type="entry name" value="Pilotin"/>
</dbReference>
<gene>
    <name evidence="2" type="ORF">EZI54_19210</name>
</gene>
<proteinExistence type="predicted"/>
<reference evidence="2 3" key="1">
    <citation type="submission" date="2019-02" db="EMBL/GenBank/DDBJ databases">
        <title>Marinobacter halodurans sp. nov., a marine bacterium isolated from sea tidal flat.</title>
        <authorList>
            <person name="Yoo Y."/>
            <person name="Lee D.W."/>
            <person name="Kim B.S."/>
            <person name="Kim J.-J."/>
        </authorList>
    </citation>
    <scope>NUCLEOTIDE SEQUENCE [LARGE SCALE GENOMIC DNA]</scope>
    <source>
        <strain evidence="2 3">YJ-S3-2</strain>
    </source>
</reference>
<keyword evidence="3" id="KW-1185">Reference proteome</keyword>
<accession>A0ABY1ZJG2</accession>
<dbReference type="EMBL" id="SJDL01000038">
    <property type="protein sequence ID" value="TBW49842.1"/>
    <property type="molecule type" value="Genomic_DNA"/>
</dbReference>
<feature type="domain" description="DUF306" evidence="1">
    <location>
        <begin position="178"/>
        <end position="286"/>
    </location>
</feature>
<dbReference type="Proteomes" id="UP000313645">
    <property type="component" value="Unassembled WGS sequence"/>
</dbReference>
<dbReference type="PANTHER" id="PTHR38013">
    <property type="entry name" value="GLYCOPROTEIN/POLYSACCHARIDE METABOLISM"/>
    <property type="match status" value="1"/>
</dbReference>
<dbReference type="Gene3D" id="2.40.128.270">
    <property type="match status" value="1"/>
</dbReference>
<organism evidence="2 3">
    <name type="scientific">Marinobacter halodurans</name>
    <dbReference type="NCBI Taxonomy" id="2528979"/>
    <lineage>
        <taxon>Bacteria</taxon>
        <taxon>Pseudomonadati</taxon>
        <taxon>Pseudomonadota</taxon>
        <taxon>Gammaproteobacteria</taxon>
        <taxon>Pseudomonadales</taxon>
        <taxon>Marinobacteraceae</taxon>
        <taxon>Marinobacter</taxon>
    </lineage>
</organism>
<name>A0ABY1ZJG2_9GAMM</name>
<dbReference type="PANTHER" id="PTHR38013:SF1">
    <property type="entry name" value="GLYCOPROTEIN_POLYSACCHARIDE METABOLISM"/>
    <property type="match status" value="1"/>
</dbReference>
<evidence type="ECO:0000313" key="3">
    <source>
        <dbReference type="Proteomes" id="UP000313645"/>
    </source>
</evidence>
<comment type="caution">
    <text evidence="2">The sequence shown here is derived from an EMBL/GenBank/DDBJ whole genome shotgun (WGS) entry which is preliminary data.</text>
</comment>